<feature type="transmembrane region" description="Helical" evidence="1">
    <location>
        <begin position="160"/>
        <end position="187"/>
    </location>
</feature>
<dbReference type="PANTHER" id="PTHR40078">
    <property type="entry name" value="INTEGRAL MEMBRANE PROTEIN-RELATED"/>
    <property type="match status" value="1"/>
</dbReference>
<feature type="transmembrane region" description="Helical" evidence="1">
    <location>
        <begin position="7"/>
        <end position="28"/>
    </location>
</feature>
<evidence type="ECO:0008006" key="4">
    <source>
        <dbReference type="Google" id="ProtNLM"/>
    </source>
</evidence>
<dbReference type="EMBL" id="JACJHX010000027">
    <property type="protein sequence ID" value="MBA9029161.1"/>
    <property type="molecule type" value="Genomic_DNA"/>
</dbReference>
<feature type="transmembrane region" description="Helical" evidence="1">
    <location>
        <begin position="48"/>
        <end position="67"/>
    </location>
</feature>
<name>A0ABR6CVV9_9BACI</name>
<protein>
    <recommendedName>
        <fullName evidence="4">YitT family protein</fullName>
    </recommendedName>
</protein>
<keyword evidence="1" id="KW-0472">Membrane</keyword>
<proteinExistence type="predicted"/>
<keyword evidence="1" id="KW-1133">Transmembrane helix</keyword>
<accession>A0ABR6CVV9</accession>
<reference evidence="2 3" key="1">
    <citation type="submission" date="2020-08" db="EMBL/GenBank/DDBJ databases">
        <title>Genomic Encyclopedia of Type Strains, Phase IV (KMG-IV): sequencing the most valuable type-strain genomes for metagenomic binning, comparative biology and taxonomic classification.</title>
        <authorList>
            <person name="Goeker M."/>
        </authorList>
    </citation>
    <scope>NUCLEOTIDE SEQUENCE [LARGE SCALE GENOMIC DNA]</scope>
    <source>
        <strain evidence="2 3">DSM 105481</strain>
    </source>
</reference>
<keyword evidence="1" id="KW-0812">Transmembrane</keyword>
<comment type="caution">
    <text evidence="2">The sequence shown here is derived from an EMBL/GenBank/DDBJ whole genome shotgun (WGS) entry which is preliminary data.</text>
</comment>
<keyword evidence="3" id="KW-1185">Reference proteome</keyword>
<dbReference type="Proteomes" id="UP000626697">
    <property type="component" value="Unassembled WGS sequence"/>
</dbReference>
<organism evidence="2 3">
    <name type="scientific">Peribacillus huizhouensis</name>
    <dbReference type="NCBI Taxonomy" id="1501239"/>
    <lineage>
        <taxon>Bacteria</taxon>
        <taxon>Bacillati</taxon>
        <taxon>Bacillota</taxon>
        <taxon>Bacilli</taxon>
        <taxon>Bacillales</taxon>
        <taxon>Bacillaceae</taxon>
        <taxon>Peribacillus</taxon>
    </lineage>
</organism>
<dbReference type="RefSeq" id="WP_246399536.1">
    <property type="nucleotide sequence ID" value="NZ_JACJHX010000027.1"/>
</dbReference>
<gene>
    <name evidence="2" type="ORF">HNP81_004521</name>
</gene>
<evidence type="ECO:0000256" key="1">
    <source>
        <dbReference type="SAM" id="Phobius"/>
    </source>
</evidence>
<feature type="transmembrane region" description="Helical" evidence="1">
    <location>
        <begin position="79"/>
        <end position="102"/>
    </location>
</feature>
<evidence type="ECO:0000313" key="2">
    <source>
        <dbReference type="EMBL" id="MBA9029161.1"/>
    </source>
</evidence>
<dbReference type="Pfam" id="PF19700">
    <property type="entry name" value="DUF6198"/>
    <property type="match status" value="1"/>
</dbReference>
<feature type="transmembrane region" description="Helical" evidence="1">
    <location>
        <begin position="108"/>
        <end position="127"/>
    </location>
</feature>
<sequence>MRELLLKYGLVVLSTVMTAFGITLIVLAELGVDPISTFLLGGVNYFPIRFGTGSQIFSCAFLLLNFLIDRKYFGIGSLLFSIGCGYCINQFLAIDLLNVFFINSVPNIVIVLVGIMFYGIGTGVFLYTKTGTGPLEGLMFFFSKKFKVSIKVTRMSIDGFLVLTGIGLGGIYGLGTILCICFTGPVIELSLKTLNNFVELKRKKLDGLIVQKG</sequence>
<dbReference type="InterPro" id="IPR038750">
    <property type="entry name" value="YczE/YyaS-like"/>
</dbReference>
<dbReference type="PANTHER" id="PTHR40078:SF1">
    <property type="entry name" value="INTEGRAL MEMBRANE PROTEIN"/>
    <property type="match status" value="1"/>
</dbReference>
<evidence type="ECO:0000313" key="3">
    <source>
        <dbReference type="Proteomes" id="UP000626697"/>
    </source>
</evidence>